<evidence type="ECO:0000313" key="2">
    <source>
        <dbReference type="EMBL" id="RZE36040.1"/>
    </source>
</evidence>
<feature type="compositionally biased region" description="Low complexity" evidence="1">
    <location>
        <begin position="15"/>
        <end position="28"/>
    </location>
</feature>
<protein>
    <submittedName>
        <fullName evidence="2">Uncharacterized protein</fullName>
    </submittedName>
</protein>
<dbReference type="EMBL" id="PKLK01000025">
    <property type="protein sequence ID" value="RZE36040.1"/>
    <property type="molecule type" value="Genomic_DNA"/>
</dbReference>
<sequence>MAGRRVVPAHAGVVPTSSSTSCGASCGPRTRGGSPEATPVVTNIIEWSPRRRGKPHPASPRPGAQRRHRPCSPHPHLLP</sequence>
<dbReference type="AntiFam" id="ANF00057">
    <property type="entry name" value="Translation of E. coli type CRISPR repeat"/>
</dbReference>
<organism evidence="2 3">
    <name type="scientific">Streptomyces albidoflavus</name>
    <dbReference type="NCBI Taxonomy" id="1886"/>
    <lineage>
        <taxon>Bacteria</taxon>
        <taxon>Bacillati</taxon>
        <taxon>Actinomycetota</taxon>
        <taxon>Actinomycetes</taxon>
        <taxon>Kitasatosporales</taxon>
        <taxon>Streptomycetaceae</taxon>
        <taxon>Streptomyces</taxon>
        <taxon>Streptomyces albidoflavus group</taxon>
    </lineage>
</organism>
<dbReference type="Proteomes" id="UP000292095">
    <property type="component" value="Unassembled WGS sequence"/>
</dbReference>
<feature type="region of interest" description="Disordered" evidence="1">
    <location>
        <begin position="1"/>
        <end position="79"/>
    </location>
</feature>
<dbReference type="AlphaFoldDB" id="A0AB37XAC8"/>
<reference evidence="2 3" key="1">
    <citation type="submission" date="2017-12" db="EMBL/GenBank/DDBJ databases">
        <title>Population genomics insights into the ecological differentiation and adaptive evolution in streptomycetes.</title>
        <authorList>
            <person name="Li Y."/>
            <person name="Huang Y."/>
        </authorList>
    </citation>
    <scope>NUCLEOTIDE SEQUENCE [LARGE SCALE GENOMIC DNA]</scope>
    <source>
        <strain evidence="2 3">FXJ.2339</strain>
    </source>
</reference>
<evidence type="ECO:0000256" key="1">
    <source>
        <dbReference type="SAM" id="MobiDB-lite"/>
    </source>
</evidence>
<name>A0AB37XAC8_9ACTN</name>
<evidence type="ECO:0000313" key="3">
    <source>
        <dbReference type="Proteomes" id="UP000292095"/>
    </source>
</evidence>
<gene>
    <name evidence="2" type="ORF">C0Q91_20650</name>
</gene>
<accession>A0AB37XAC8</accession>
<proteinExistence type="predicted"/>
<comment type="caution">
    <text evidence="2">The sequence shown here is derived from an EMBL/GenBank/DDBJ whole genome shotgun (WGS) entry which is preliminary data.</text>
</comment>
<dbReference type="PROSITE" id="PS51257">
    <property type="entry name" value="PROKAR_LIPOPROTEIN"/>
    <property type="match status" value="1"/>
</dbReference>